<reference evidence="1" key="1">
    <citation type="submission" date="2020-11" db="EMBL/GenBank/DDBJ databases">
        <authorList>
            <person name="Tran Van P."/>
        </authorList>
    </citation>
    <scope>NUCLEOTIDE SEQUENCE</scope>
</reference>
<protein>
    <submittedName>
        <fullName evidence="1">Uncharacterized protein</fullName>
    </submittedName>
</protein>
<evidence type="ECO:0000313" key="1">
    <source>
        <dbReference type="EMBL" id="CAD7450978.1"/>
    </source>
</evidence>
<sequence>MSIKRSVSSTLEEINKFVMKEIVYVLVIFEVIFASNARSRSNCILSIEDNPLCAIHSRGNSKFFKSSSELNWYNCQYDTVRLWDHRQDIQQTGVSLHSLIQVESLDTGEC</sequence>
<dbReference type="EMBL" id="OD582075">
    <property type="protein sequence ID" value="CAD7450978.1"/>
    <property type="molecule type" value="Genomic_DNA"/>
</dbReference>
<name>A0A7R9FCC8_9NEOP</name>
<accession>A0A7R9FCC8</accession>
<dbReference type="AlphaFoldDB" id="A0A7R9FCC8"/>
<gene>
    <name evidence="1" type="ORF">TBIB3V08_LOCUS13247</name>
</gene>
<organism evidence="1">
    <name type="scientific">Timema bartmani</name>
    <dbReference type="NCBI Taxonomy" id="61472"/>
    <lineage>
        <taxon>Eukaryota</taxon>
        <taxon>Metazoa</taxon>
        <taxon>Ecdysozoa</taxon>
        <taxon>Arthropoda</taxon>
        <taxon>Hexapoda</taxon>
        <taxon>Insecta</taxon>
        <taxon>Pterygota</taxon>
        <taxon>Neoptera</taxon>
        <taxon>Polyneoptera</taxon>
        <taxon>Phasmatodea</taxon>
        <taxon>Timematodea</taxon>
        <taxon>Timematoidea</taxon>
        <taxon>Timematidae</taxon>
        <taxon>Timema</taxon>
    </lineage>
</organism>
<proteinExistence type="predicted"/>